<sequence>MEVIVASRINVFLESGTPFLKFRKVESATHRNGSFSYFGTNEPIIVDGVFPRVIIQIVELINNVPPKLEFHCVVDKLSKDSPITSAQLCFETPASRKLNCDNALGSSYLLSDKFKFKSTGDIYNGYIFTSNWDRDRFPLDATYFCRLSNSNGVIQSNAIEVQDMDSYTTAFIKRQSLEPILRGPIVGSSFPMSLECGGYMDHVELPNWAKQTFPVPYDWVACEAEADSQLDIRMCYDRSRSIAGYFEHTVLPNGTLIIHDLVKDWRPIGILCTTSIVRNKIFSAYFQDNDGKAVPFTYIPGTYPNQIIPRSPQDNRVALRSGWHARDTITLNAFYTANPKTVTAMWTKDDSSLPIQFTSNRHSLVFPQDIKPTYAGLYVLSLKSPHEQLLFKYEVIVEQPPTIKEAPPRHIIIPQGNQAQVIADFSGGLTSRSLLINGIQIDVVSSARYRESLRLLQESFPYVGDLNPEIEFPSDSSIRYTVRDLAFAPNSPYGSSHIVTMVVTNALGSVRTNTLIRVLPKPDVIRQLSDYSCVEDCFNHTTHRFYCDIEVAPYTGLRVVKTWELDGQDLERLDPRDNRLTFLKHSNQEVVLNIAQDNALFDELFANVDLSCRFRIFGPETDLFAGYMYETPYYDTKNDPALHAILTAHIRKYPSKSKLVTVASISWIVAVVIAVLILLIVAILAVCIVMRNKGKTYLLEREERMHGNDPEKEFRDRDAFQAYERDEHPIPGCNQSLDGTFQVVGTENEGELDYCGIDPVKNDALPHIPPSLVSLVGTVVLLPGRCSHWLVYNHRFGQFNENGSFTDEYSDSTRRMDQRLGGGTSTGGGNGTVHSNAIGPI</sequence>
<dbReference type="AlphaFoldDB" id="A0A0R3X0N7"/>
<reference evidence="5" key="1">
    <citation type="submission" date="2016-04" db="UniProtKB">
        <authorList>
            <consortium name="WormBaseParasite"/>
        </authorList>
    </citation>
    <scope>IDENTIFICATION</scope>
</reference>
<evidence type="ECO:0000313" key="4">
    <source>
        <dbReference type="Proteomes" id="UP000274429"/>
    </source>
</evidence>
<evidence type="ECO:0000313" key="3">
    <source>
        <dbReference type="EMBL" id="VDM30947.1"/>
    </source>
</evidence>
<dbReference type="Gene3D" id="2.60.40.10">
    <property type="entry name" value="Immunoglobulins"/>
    <property type="match status" value="1"/>
</dbReference>
<evidence type="ECO:0000256" key="1">
    <source>
        <dbReference type="SAM" id="MobiDB-lite"/>
    </source>
</evidence>
<keyword evidence="2" id="KW-1133">Transmembrane helix</keyword>
<name>A0A0R3X0N7_HYDTA</name>
<keyword evidence="2" id="KW-0812">Transmembrane</keyword>
<feature type="compositionally biased region" description="Gly residues" evidence="1">
    <location>
        <begin position="820"/>
        <end position="831"/>
    </location>
</feature>
<protein>
    <submittedName>
        <fullName evidence="5">Bravo_FIGEY domain-containing protein</fullName>
    </submittedName>
</protein>
<keyword evidence="2" id="KW-0472">Membrane</keyword>
<feature type="transmembrane region" description="Helical" evidence="2">
    <location>
        <begin position="665"/>
        <end position="689"/>
    </location>
</feature>
<dbReference type="Proteomes" id="UP000274429">
    <property type="component" value="Unassembled WGS sequence"/>
</dbReference>
<keyword evidence="4" id="KW-1185">Reference proteome</keyword>
<gene>
    <name evidence="3" type="ORF">TTAC_LOCUS6697</name>
</gene>
<dbReference type="EMBL" id="UYWX01020316">
    <property type="protein sequence ID" value="VDM30947.1"/>
    <property type="molecule type" value="Genomic_DNA"/>
</dbReference>
<dbReference type="WBParaSite" id="TTAC_0000671201-mRNA-1">
    <property type="protein sequence ID" value="TTAC_0000671201-mRNA-1"/>
    <property type="gene ID" value="TTAC_0000671201"/>
</dbReference>
<proteinExistence type="predicted"/>
<reference evidence="3 4" key="2">
    <citation type="submission" date="2018-11" db="EMBL/GenBank/DDBJ databases">
        <authorList>
            <consortium name="Pathogen Informatics"/>
        </authorList>
    </citation>
    <scope>NUCLEOTIDE SEQUENCE [LARGE SCALE GENOMIC DNA]</scope>
</reference>
<organism evidence="5">
    <name type="scientific">Hydatigena taeniaeformis</name>
    <name type="common">Feline tapeworm</name>
    <name type="synonym">Taenia taeniaeformis</name>
    <dbReference type="NCBI Taxonomy" id="6205"/>
    <lineage>
        <taxon>Eukaryota</taxon>
        <taxon>Metazoa</taxon>
        <taxon>Spiralia</taxon>
        <taxon>Lophotrochozoa</taxon>
        <taxon>Platyhelminthes</taxon>
        <taxon>Cestoda</taxon>
        <taxon>Eucestoda</taxon>
        <taxon>Cyclophyllidea</taxon>
        <taxon>Taeniidae</taxon>
        <taxon>Hydatigera</taxon>
    </lineage>
</organism>
<evidence type="ECO:0000313" key="5">
    <source>
        <dbReference type="WBParaSite" id="TTAC_0000671201-mRNA-1"/>
    </source>
</evidence>
<dbReference type="InterPro" id="IPR013783">
    <property type="entry name" value="Ig-like_fold"/>
</dbReference>
<dbReference type="STRING" id="6205.A0A0R3X0N7"/>
<accession>A0A0R3X0N7</accession>
<evidence type="ECO:0000256" key="2">
    <source>
        <dbReference type="SAM" id="Phobius"/>
    </source>
</evidence>
<feature type="region of interest" description="Disordered" evidence="1">
    <location>
        <begin position="820"/>
        <end position="841"/>
    </location>
</feature>
<dbReference type="OrthoDB" id="6244967at2759"/>